<reference evidence="1" key="1">
    <citation type="submission" date="2023-10" db="EMBL/GenBank/DDBJ databases">
        <title>Genome assemblies of two species of porcelain crab, Petrolisthes cinctipes and Petrolisthes manimaculis (Anomura: Porcellanidae).</title>
        <authorList>
            <person name="Angst P."/>
        </authorList>
    </citation>
    <scope>NUCLEOTIDE SEQUENCE</scope>
    <source>
        <strain evidence="1">PB745_01</strain>
        <tissue evidence="1">Gill</tissue>
    </source>
</reference>
<proteinExistence type="predicted"/>
<comment type="caution">
    <text evidence="1">The sequence shown here is derived from an EMBL/GenBank/DDBJ whole genome shotgun (WGS) entry which is preliminary data.</text>
</comment>
<protein>
    <submittedName>
        <fullName evidence="1">Uncharacterized protein</fullName>
    </submittedName>
</protein>
<accession>A0AAE1FII4</accession>
<evidence type="ECO:0000313" key="1">
    <source>
        <dbReference type="EMBL" id="KAK3874845.1"/>
    </source>
</evidence>
<dbReference type="AlphaFoldDB" id="A0AAE1FII4"/>
<dbReference type="EMBL" id="JAWQEG010002045">
    <property type="protein sequence ID" value="KAK3874845.1"/>
    <property type="molecule type" value="Genomic_DNA"/>
</dbReference>
<dbReference type="Proteomes" id="UP001286313">
    <property type="component" value="Unassembled WGS sequence"/>
</dbReference>
<name>A0AAE1FII4_PETCI</name>
<organism evidence="1 2">
    <name type="scientific">Petrolisthes cinctipes</name>
    <name type="common">Flat porcelain crab</name>
    <dbReference type="NCBI Taxonomy" id="88211"/>
    <lineage>
        <taxon>Eukaryota</taxon>
        <taxon>Metazoa</taxon>
        <taxon>Ecdysozoa</taxon>
        <taxon>Arthropoda</taxon>
        <taxon>Crustacea</taxon>
        <taxon>Multicrustacea</taxon>
        <taxon>Malacostraca</taxon>
        <taxon>Eumalacostraca</taxon>
        <taxon>Eucarida</taxon>
        <taxon>Decapoda</taxon>
        <taxon>Pleocyemata</taxon>
        <taxon>Anomura</taxon>
        <taxon>Galatheoidea</taxon>
        <taxon>Porcellanidae</taxon>
        <taxon>Petrolisthes</taxon>
    </lineage>
</organism>
<keyword evidence="2" id="KW-1185">Reference proteome</keyword>
<evidence type="ECO:0000313" key="2">
    <source>
        <dbReference type="Proteomes" id="UP001286313"/>
    </source>
</evidence>
<gene>
    <name evidence="1" type="ORF">Pcinc_020250</name>
</gene>
<sequence length="95" mass="10533">MRMLRVPSGCHAFEEVTSGGCVHDERPACVALVGVRRRGVMRAGRRLHGACRSGRVSCHARQWVERHQGRVDTRGSCCFKVILVSCTPRGLLYAL</sequence>